<keyword evidence="7 9" id="KW-0472">Membrane</keyword>
<keyword evidence="3 9" id="KW-0813">Transport</keyword>
<dbReference type="InterPro" id="IPR000515">
    <property type="entry name" value="MetI-like"/>
</dbReference>
<dbReference type="PANTHER" id="PTHR30406">
    <property type="entry name" value="SULFATE TRANSPORT SYSTEM PERMEASE PROTEIN"/>
    <property type="match status" value="1"/>
</dbReference>
<keyword evidence="5 9" id="KW-1133">Transmembrane helix</keyword>
<comment type="similarity">
    <text evidence="9">Belongs to the binding-protein-dependent transport system permease family.</text>
</comment>
<keyword evidence="6" id="KW-0764">Sulfate transport</keyword>
<dbReference type="PANTHER" id="PTHR30406:SF8">
    <property type="entry name" value="SULFATE TRANSPORT SYSTEM PERMEASE PROTEIN CYST"/>
    <property type="match status" value="1"/>
</dbReference>
<organism evidence="11 12">
    <name type="scientific">Clostridium grantii DSM 8605</name>
    <dbReference type="NCBI Taxonomy" id="1121316"/>
    <lineage>
        <taxon>Bacteria</taxon>
        <taxon>Bacillati</taxon>
        <taxon>Bacillota</taxon>
        <taxon>Clostridia</taxon>
        <taxon>Eubacteriales</taxon>
        <taxon>Clostridiaceae</taxon>
        <taxon>Clostridium</taxon>
    </lineage>
</organism>
<dbReference type="Pfam" id="PF00528">
    <property type="entry name" value="BPD_transp_1"/>
    <property type="match status" value="1"/>
</dbReference>
<evidence type="ECO:0000313" key="11">
    <source>
        <dbReference type="EMBL" id="SHH97768.1"/>
    </source>
</evidence>
<feature type="transmembrane region" description="Helical" evidence="9">
    <location>
        <begin position="117"/>
        <end position="139"/>
    </location>
</feature>
<proteinExistence type="inferred from homology"/>
<evidence type="ECO:0000256" key="1">
    <source>
        <dbReference type="ARBA" id="ARBA00004141"/>
    </source>
</evidence>
<dbReference type="Proteomes" id="UP000184447">
    <property type="component" value="Unassembled WGS sequence"/>
</dbReference>
<sequence length="291" mass="32349">MDLYYRRNKGYQKSVLTNNTINNSRKKAKKTQMVEIIFLMVVVMYILILLLPIVSLSSFAGINKIVKLLGNEEAISSIKLGLKTSSYSLILTFLFGTCTVFFITNIKNKVILNIIDIIIQIPIVIPPATAGIGLLLAFGRNGLIGKFLSSFGISIVFTPIAVVIAQFFICSAFYIQVLRAAVDNIPYEIYEASYVFGASRFQTITKIILPMEKRAVISGLLLSWVRAMGEFGTTIMFAGNIVGKTRTVPLQIYTFLQSDITMAAALATILYVLSIILMIAVKFFLRTEEYS</sequence>
<name>A0A1M5XE00_9CLOT</name>
<dbReference type="STRING" id="1121316.SAMN02745207_03567"/>
<evidence type="ECO:0000256" key="7">
    <source>
        <dbReference type="ARBA" id="ARBA00023136"/>
    </source>
</evidence>
<gene>
    <name evidence="11" type="ORF">SAMN02745207_03567</name>
</gene>
<dbReference type="InterPro" id="IPR006469">
    <property type="entry name" value="NifC_ABC_porter"/>
</dbReference>
<evidence type="ECO:0000256" key="9">
    <source>
        <dbReference type="RuleBase" id="RU363032"/>
    </source>
</evidence>
<evidence type="ECO:0000256" key="3">
    <source>
        <dbReference type="ARBA" id="ARBA00022448"/>
    </source>
</evidence>
<protein>
    <submittedName>
        <fullName evidence="11">Molybdate transport system permease protein</fullName>
    </submittedName>
</protein>
<keyword evidence="12" id="KW-1185">Reference proteome</keyword>
<reference evidence="11 12" key="1">
    <citation type="submission" date="2016-11" db="EMBL/GenBank/DDBJ databases">
        <authorList>
            <person name="Jaros S."/>
            <person name="Januszkiewicz K."/>
            <person name="Wedrychowicz H."/>
        </authorList>
    </citation>
    <scope>NUCLEOTIDE SEQUENCE [LARGE SCALE GENOMIC DNA]</scope>
    <source>
        <strain evidence="11 12">DSM 8605</strain>
    </source>
</reference>
<dbReference type="EMBL" id="FQXM01000027">
    <property type="protein sequence ID" value="SHH97768.1"/>
    <property type="molecule type" value="Genomic_DNA"/>
</dbReference>
<feature type="transmembrane region" description="Helical" evidence="9">
    <location>
        <begin position="36"/>
        <end position="62"/>
    </location>
</feature>
<dbReference type="CDD" id="cd06261">
    <property type="entry name" value="TM_PBP2"/>
    <property type="match status" value="1"/>
</dbReference>
<dbReference type="InterPro" id="IPR035906">
    <property type="entry name" value="MetI-like_sf"/>
</dbReference>
<dbReference type="Gene3D" id="1.10.3720.10">
    <property type="entry name" value="MetI-like"/>
    <property type="match status" value="1"/>
</dbReference>
<feature type="transmembrane region" description="Helical" evidence="9">
    <location>
        <begin position="151"/>
        <end position="175"/>
    </location>
</feature>
<feature type="transmembrane region" description="Helical" evidence="9">
    <location>
        <begin position="86"/>
        <end position="105"/>
    </location>
</feature>
<feature type="domain" description="ABC transmembrane type-1" evidence="10">
    <location>
        <begin position="78"/>
        <end position="281"/>
    </location>
</feature>
<evidence type="ECO:0000256" key="5">
    <source>
        <dbReference type="ARBA" id="ARBA00022989"/>
    </source>
</evidence>
<evidence type="ECO:0000259" key="10">
    <source>
        <dbReference type="PROSITE" id="PS50928"/>
    </source>
</evidence>
<dbReference type="RefSeq" id="WP_242950704.1">
    <property type="nucleotide sequence ID" value="NZ_FQXM01000027.1"/>
</dbReference>
<keyword evidence="4 9" id="KW-0812">Transmembrane</keyword>
<feature type="transmembrane region" description="Helical" evidence="9">
    <location>
        <begin position="215"/>
        <end position="242"/>
    </location>
</feature>
<evidence type="ECO:0000256" key="6">
    <source>
        <dbReference type="ARBA" id="ARBA00023032"/>
    </source>
</evidence>
<dbReference type="GO" id="GO:0005886">
    <property type="term" value="C:plasma membrane"/>
    <property type="evidence" value="ECO:0007669"/>
    <property type="project" value="UniProtKB-SubCell"/>
</dbReference>
<dbReference type="SUPFAM" id="SSF161098">
    <property type="entry name" value="MetI-like"/>
    <property type="match status" value="1"/>
</dbReference>
<dbReference type="GO" id="GO:0015419">
    <property type="term" value="F:ABC-type sulfate transporter activity"/>
    <property type="evidence" value="ECO:0007669"/>
    <property type="project" value="InterPro"/>
</dbReference>
<evidence type="ECO:0000256" key="4">
    <source>
        <dbReference type="ARBA" id="ARBA00022692"/>
    </source>
</evidence>
<evidence type="ECO:0000256" key="8">
    <source>
        <dbReference type="ARBA" id="ARBA00025323"/>
    </source>
</evidence>
<dbReference type="PROSITE" id="PS50928">
    <property type="entry name" value="ABC_TM1"/>
    <property type="match status" value="1"/>
</dbReference>
<feature type="transmembrane region" description="Helical" evidence="9">
    <location>
        <begin position="262"/>
        <end position="285"/>
    </location>
</feature>
<comment type="subcellular location">
    <subcellularLocation>
        <location evidence="9">Cell membrane</location>
        <topology evidence="9">Multi-pass membrane protein</topology>
    </subcellularLocation>
    <subcellularLocation>
        <location evidence="1">Membrane</location>
        <topology evidence="1">Multi-pass membrane protein</topology>
    </subcellularLocation>
</comment>
<evidence type="ECO:0000256" key="2">
    <source>
        <dbReference type="ARBA" id="ARBA00011779"/>
    </source>
</evidence>
<accession>A0A1M5XE00</accession>
<dbReference type="NCBIfam" id="TIGR01581">
    <property type="entry name" value="Mo_ABC_porter"/>
    <property type="match status" value="1"/>
</dbReference>
<dbReference type="AlphaFoldDB" id="A0A1M5XE00"/>
<dbReference type="InterPro" id="IPR005667">
    <property type="entry name" value="Sulph_transpt2"/>
</dbReference>
<comment type="function">
    <text evidence="8">Part of the ABC transporter complex CysAWTP (TC 3.A.1.6.1) involved in sulfate/thiosulfate import. Probably responsible for the translocation of the substrate across the membrane.</text>
</comment>
<comment type="subunit">
    <text evidence="2">The complex is composed of two ATP-binding proteins (CysA), two transmembrane proteins (CysT and CysW) and a solute-binding protein (CysP).</text>
</comment>
<evidence type="ECO:0000313" key="12">
    <source>
        <dbReference type="Proteomes" id="UP000184447"/>
    </source>
</evidence>